<gene>
    <name evidence="3" type="ORF">ADEAN_000642100</name>
</gene>
<name>A0A7G2CGB7_9TRYP</name>
<protein>
    <submittedName>
        <fullName evidence="3">Uncharacterized protein</fullName>
    </submittedName>
</protein>
<dbReference type="VEuPathDB" id="TriTrypDB:ADEAN_000642100"/>
<evidence type="ECO:0000256" key="1">
    <source>
        <dbReference type="SAM" id="Coils"/>
    </source>
</evidence>
<accession>A0A7G2CGB7</accession>
<feature type="region of interest" description="Disordered" evidence="2">
    <location>
        <begin position="114"/>
        <end position="133"/>
    </location>
</feature>
<keyword evidence="4" id="KW-1185">Reference proteome</keyword>
<evidence type="ECO:0000256" key="2">
    <source>
        <dbReference type="SAM" id="MobiDB-lite"/>
    </source>
</evidence>
<organism evidence="3 4">
    <name type="scientific">Angomonas deanei</name>
    <dbReference type="NCBI Taxonomy" id="59799"/>
    <lineage>
        <taxon>Eukaryota</taxon>
        <taxon>Discoba</taxon>
        <taxon>Euglenozoa</taxon>
        <taxon>Kinetoplastea</taxon>
        <taxon>Metakinetoplastina</taxon>
        <taxon>Trypanosomatida</taxon>
        <taxon>Trypanosomatidae</taxon>
        <taxon>Strigomonadinae</taxon>
        <taxon>Angomonas</taxon>
    </lineage>
</organism>
<feature type="coiled-coil region" evidence="1">
    <location>
        <begin position="314"/>
        <end position="374"/>
    </location>
</feature>
<keyword evidence="1" id="KW-0175">Coiled coil</keyword>
<evidence type="ECO:0000313" key="4">
    <source>
        <dbReference type="Proteomes" id="UP000515908"/>
    </source>
</evidence>
<dbReference type="EMBL" id="LR877156">
    <property type="protein sequence ID" value="CAD2218928.1"/>
    <property type="molecule type" value="Genomic_DNA"/>
</dbReference>
<evidence type="ECO:0000313" key="3">
    <source>
        <dbReference type="EMBL" id="CAD2218928.1"/>
    </source>
</evidence>
<reference evidence="3 4" key="1">
    <citation type="submission" date="2020-08" db="EMBL/GenBank/DDBJ databases">
        <authorList>
            <person name="Newling K."/>
            <person name="Davey J."/>
            <person name="Forrester S."/>
        </authorList>
    </citation>
    <scope>NUCLEOTIDE SEQUENCE [LARGE SCALE GENOMIC DNA]</scope>
    <source>
        <strain evidence="4">Crithidia deanei Carvalho (ATCC PRA-265)</strain>
    </source>
</reference>
<dbReference type="OrthoDB" id="8062037at2759"/>
<proteinExistence type="predicted"/>
<dbReference type="AlphaFoldDB" id="A0A7G2CGB7"/>
<dbReference type="Proteomes" id="UP000515908">
    <property type="component" value="Chromosome 12"/>
</dbReference>
<feature type="coiled-coil region" evidence="1">
    <location>
        <begin position="223"/>
        <end position="250"/>
    </location>
</feature>
<sequence>MRLYCFFICCFTSQPWFFEVTCVGEIDGLFLSSLLVLHFSIMHEDERGQNATRTSLGQLLNLDIKKVDFSFHDDEMNSEHSSAVSTREDAHDMSFGLADVSTASSPRLLELKDRLETEERAKSERENTQLAKRRSEDEEVRDYLYKLDALRLECVERQMYKKAQLCLDRMREVNLLYARKVEAESQKINVAVVARVRQRHELEEVAFREAWRERLTNFDQARSEKLQTMREELREGMAEEEEELRLHFRRNGTLLHYSKRVLQLENDLSMFVSKGLYMEADKAKRAILVEKRKEEESHRAALARQFAAAVKSSVERYEAEYAMVKDKMEQDRRELCVERETALSRLRKSHASALARLEKHSQALRRKAKSYIDTQLNLYLSDPLKFGVELTSLSDLLMGV</sequence>